<dbReference type="AlphaFoldDB" id="A0A1Y1SFL9"/>
<dbReference type="InterPro" id="IPR010987">
    <property type="entry name" value="Glutathione-S-Trfase_C-like"/>
</dbReference>
<evidence type="ECO:0000259" key="1">
    <source>
        <dbReference type="PROSITE" id="PS50404"/>
    </source>
</evidence>
<dbReference type="RefSeq" id="WP_083559092.1">
    <property type="nucleotide sequence ID" value="NZ_AQQV01000001.1"/>
</dbReference>
<dbReference type="EMBL" id="AQQV01000001">
    <property type="protein sequence ID" value="ORE88454.1"/>
    <property type="molecule type" value="Genomic_DNA"/>
</dbReference>
<dbReference type="InterPro" id="IPR040079">
    <property type="entry name" value="Glutathione_S-Trfase"/>
</dbReference>
<comment type="caution">
    <text evidence="3">The sequence shown here is derived from an EMBL/GenBank/DDBJ whole genome shotgun (WGS) entry which is preliminary data.</text>
</comment>
<dbReference type="Gene3D" id="3.40.30.10">
    <property type="entry name" value="Glutaredoxin"/>
    <property type="match status" value="1"/>
</dbReference>
<dbReference type="SUPFAM" id="SSF47616">
    <property type="entry name" value="GST C-terminal domain-like"/>
    <property type="match status" value="1"/>
</dbReference>
<dbReference type="OrthoDB" id="9797500at2"/>
<dbReference type="CDD" id="cd03051">
    <property type="entry name" value="GST_N_GTT2_like"/>
    <property type="match status" value="1"/>
</dbReference>
<protein>
    <submittedName>
        <fullName evidence="3">Glutathione S-transferase</fullName>
    </submittedName>
</protein>
<dbReference type="PROSITE" id="PS51354">
    <property type="entry name" value="GLUTAREDOXIN_2"/>
    <property type="match status" value="1"/>
</dbReference>
<dbReference type="InterPro" id="IPR034345">
    <property type="entry name" value="Gtt2-like_N"/>
</dbReference>
<name>A0A1Y1SFL9_9GAMM</name>
<feature type="domain" description="GST N-terminal" evidence="1">
    <location>
        <begin position="1"/>
        <end position="81"/>
    </location>
</feature>
<dbReference type="PANTHER" id="PTHR44051">
    <property type="entry name" value="GLUTATHIONE S-TRANSFERASE-RELATED"/>
    <property type="match status" value="1"/>
</dbReference>
<organism evidence="3 4">
    <name type="scientific">Oceanococcus atlanticus</name>
    <dbReference type="NCBI Taxonomy" id="1317117"/>
    <lineage>
        <taxon>Bacteria</taxon>
        <taxon>Pseudomonadati</taxon>
        <taxon>Pseudomonadota</taxon>
        <taxon>Gammaproteobacteria</taxon>
        <taxon>Chromatiales</taxon>
        <taxon>Oceanococcaceae</taxon>
        <taxon>Oceanococcus</taxon>
    </lineage>
</organism>
<dbReference type="InterPro" id="IPR004046">
    <property type="entry name" value="GST_C"/>
</dbReference>
<accession>A0A1Y1SFL9</accession>
<dbReference type="SFLD" id="SFLDG00358">
    <property type="entry name" value="Main_(cytGST)"/>
    <property type="match status" value="1"/>
</dbReference>
<dbReference type="Pfam" id="PF13417">
    <property type="entry name" value="GST_N_3"/>
    <property type="match status" value="1"/>
</dbReference>
<evidence type="ECO:0000313" key="4">
    <source>
        <dbReference type="Proteomes" id="UP000192342"/>
    </source>
</evidence>
<dbReference type="PROSITE" id="PS50404">
    <property type="entry name" value="GST_NTER"/>
    <property type="match status" value="1"/>
</dbReference>
<sequence>MLLYGSKMAPNSDRVEMYLHEKGVEIPFRQIELMKGEHHAEEYKSIAPNRKVPALVLDDGTVIRESIAICRYIEELHPQPPLFGATPVQRAQVEMYQRIMELELMMPIAMTFRHGHPAAKALEPIQVNDFAELQRTVALKRIKVLNKELADREFLLGDDFTVADITAYIGLGFGRISKIAPDEQEHPHVVRYLKTIAARPSAQALRAGAGA</sequence>
<gene>
    <name evidence="3" type="ORF">ATO7_01225</name>
</gene>
<proteinExistence type="predicted"/>
<dbReference type="SFLD" id="SFLDS00019">
    <property type="entry name" value="Glutathione_Transferase_(cytos"/>
    <property type="match status" value="1"/>
</dbReference>
<dbReference type="InterPro" id="IPR036249">
    <property type="entry name" value="Thioredoxin-like_sf"/>
</dbReference>
<dbReference type="GO" id="GO:0016740">
    <property type="term" value="F:transferase activity"/>
    <property type="evidence" value="ECO:0007669"/>
    <property type="project" value="UniProtKB-KW"/>
</dbReference>
<evidence type="ECO:0000259" key="2">
    <source>
        <dbReference type="PROSITE" id="PS50405"/>
    </source>
</evidence>
<keyword evidence="3" id="KW-0808">Transferase</keyword>
<evidence type="ECO:0000313" key="3">
    <source>
        <dbReference type="EMBL" id="ORE88454.1"/>
    </source>
</evidence>
<dbReference type="Gene3D" id="1.20.1050.10">
    <property type="match status" value="1"/>
</dbReference>
<reference evidence="3 4" key="1">
    <citation type="submission" date="2013-04" db="EMBL/GenBank/DDBJ databases">
        <title>Oceanococcus atlanticus 22II-S10r2 Genome Sequencing.</title>
        <authorList>
            <person name="Lai Q."/>
            <person name="Li G."/>
            <person name="Shao Z."/>
        </authorList>
    </citation>
    <scope>NUCLEOTIDE SEQUENCE [LARGE SCALE GENOMIC DNA]</scope>
    <source>
        <strain evidence="3 4">22II-S10r2</strain>
    </source>
</reference>
<dbReference type="InterPro" id="IPR036282">
    <property type="entry name" value="Glutathione-S-Trfase_C_sf"/>
</dbReference>
<dbReference type="Pfam" id="PF00043">
    <property type="entry name" value="GST_C"/>
    <property type="match status" value="1"/>
</dbReference>
<keyword evidence="4" id="KW-1185">Reference proteome</keyword>
<dbReference type="SUPFAM" id="SSF52833">
    <property type="entry name" value="Thioredoxin-like"/>
    <property type="match status" value="1"/>
</dbReference>
<dbReference type="InterPro" id="IPR004045">
    <property type="entry name" value="Glutathione_S-Trfase_N"/>
</dbReference>
<dbReference type="PROSITE" id="PS50405">
    <property type="entry name" value="GST_CTER"/>
    <property type="match status" value="1"/>
</dbReference>
<dbReference type="STRING" id="1317117.ATO7_01225"/>
<feature type="domain" description="GST C-terminal" evidence="2">
    <location>
        <begin position="86"/>
        <end position="211"/>
    </location>
</feature>
<dbReference type="PANTHER" id="PTHR44051:SF8">
    <property type="entry name" value="GLUTATHIONE S-TRANSFERASE GSTA"/>
    <property type="match status" value="1"/>
</dbReference>
<dbReference type="Proteomes" id="UP000192342">
    <property type="component" value="Unassembled WGS sequence"/>
</dbReference>